<keyword evidence="15" id="KW-1185">Reference proteome</keyword>
<keyword evidence="6 12" id="KW-0347">Helicase</keyword>
<dbReference type="AlphaFoldDB" id="A0A151B288"/>
<evidence type="ECO:0000256" key="5">
    <source>
        <dbReference type="ARBA" id="ARBA00022801"/>
    </source>
</evidence>
<evidence type="ECO:0000256" key="2">
    <source>
        <dbReference type="ARBA" id="ARBA00022515"/>
    </source>
</evidence>
<dbReference type="CDD" id="cd00984">
    <property type="entry name" value="DnaB_C"/>
    <property type="match status" value="1"/>
</dbReference>
<keyword evidence="8 12" id="KW-0238">DNA-binding</keyword>
<comment type="similarity">
    <text evidence="1 12">Belongs to the helicase family. DnaB subfamily.</text>
</comment>
<evidence type="ECO:0000256" key="8">
    <source>
        <dbReference type="ARBA" id="ARBA00023125"/>
    </source>
</evidence>
<dbReference type="InterPro" id="IPR027417">
    <property type="entry name" value="P-loop_NTPase"/>
</dbReference>
<dbReference type="Pfam" id="PF00772">
    <property type="entry name" value="DnaB"/>
    <property type="match status" value="1"/>
</dbReference>
<dbReference type="Pfam" id="PF03796">
    <property type="entry name" value="DnaB_C"/>
    <property type="match status" value="1"/>
</dbReference>
<dbReference type="SUPFAM" id="SSF48024">
    <property type="entry name" value="N-terminal domain of DnaB helicase"/>
    <property type="match status" value="1"/>
</dbReference>
<evidence type="ECO:0000256" key="9">
    <source>
        <dbReference type="ARBA" id="ARBA00023235"/>
    </source>
</evidence>
<evidence type="ECO:0000313" key="14">
    <source>
        <dbReference type="EMBL" id="KYH33920.1"/>
    </source>
</evidence>
<dbReference type="GO" id="GO:0043139">
    <property type="term" value="F:5'-3' DNA helicase activity"/>
    <property type="evidence" value="ECO:0007669"/>
    <property type="project" value="UniProtKB-EC"/>
</dbReference>
<comment type="catalytic activity">
    <reaction evidence="10 12">
        <text>ATP + H2O = ADP + phosphate + H(+)</text>
        <dbReference type="Rhea" id="RHEA:13065"/>
        <dbReference type="ChEBI" id="CHEBI:15377"/>
        <dbReference type="ChEBI" id="CHEBI:15378"/>
        <dbReference type="ChEBI" id="CHEBI:30616"/>
        <dbReference type="ChEBI" id="CHEBI:43474"/>
        <dbReference type="ChEBI" id="CHEBI:456216"/>
        <dbReference type="EC" id="5.6.2.3"/>
    </reaction>
</comment>
<feature type="domain" description="SF4 helicase" evidence="13">
    <location>
        <begin position="177"/>
        <end position="442"/>
    </location>
</feature>
<dbReference type="InterPro" id="IPR007692">
    <property type="entry name" value="DNA_helicase_DnaB"/>
</dbReference>
<dbReference type="InterPro" id="IPR016136">
    <property type="entry name" value="DNA_helicase_N/primase_C"/>
</dbReference>
<evidence type="ECO:0000256" key="12">
    <source>
        <dbReference type="RuleBase" id="RU362085"/>
    </source>
</evidence>
<dbReference type="FunFam" id="1.10.860.10:FF:000001">
    <property type="entry name" value="Replicative DNA helicase"/>
    <property type="match status" value="1"/>
</dbReference>
<protein>
    <recommendedName>
        <fullName evidence="11 12">Replicative DNA helicase</fullName>
        <ecNumber evidence="11 12">5.6.2.3</ecNumber>
    </recommendedName>
</protein>
<dbReference type="Proteomes" id="UP000075670">
    <property type="component" value="Unassembled WGS sequence"/>
</dbReference>
<dbReference type="NCBIfam" id="TIGR00665">
    <property type="entry name" value="DnaB"/>
    <property type="match status" value="1"/>
</dbReference>
<dbReference type="InterPro" id="IPR007693">
    <property type="entry name" value="DNA_helicase_DnaB-like_N"/>
</dbReference>
<keyword evidence="5 12" id="KW-0378">Hydrolase</keyword>
<dbReference type="PANTHER" id="PTHR30153:SF2">
    <property type="entry name" value="REPLICATIVE DNA HELICASE"/>
    <property type="match status" value="1"/>
</dbReference>
<keyword evidence="2 12" id="KW-0639">Primosome</keyword>
<dbReference type="GO" id="GO:0005829">
    <property type="term" value="C:cytosol"/>
    <property type="evidence" value="ECO:0007669"/>
    <property type="project" value="TreeGrafter"/>
</dbReference>
<sequence length="444" mass="49020">MADELEKVPPQSLEAEQSVLGAIMLDREALLSVLEILKVEDFYREAHRLIYRAILDLNERGEAVDLLTVTEELRRQGQLEVAGGAAYLTSLTGDVPSVANAGYYARLVAEKATLRALVQAAGRITELALSEAGEVDQILDEAERLIFEVAGGRRRSGFVPIKEVLLQTFEQLERLSAHKGEVTGVPTFHDLDRLLSGLQPSDLIICAARPGMGKTSFCLNIAQQVAVKQKLPVAIFSLEMSREQVVQRMLAAEAMVEQHRLRTGFLTEDDWARLVNAAGILGEAPIYIDDTPALSALEVRAKARRLQSESGLGLVVVDYLQLMQAHRRVDSRQQEIALISRAMKALARELNVPVLVLSQLNRGVEQRQDKRPVMADLLESGAIEADADVIIFLYRPQYYDPDTDKKGIAEVIVAKHRNGPVGTVEMAFLPEFTKFVDLAPEPAP</sequence>
<dbReference type="OrthoDB" id="9773982at2"/>
<dbReference type="Gene3D" id="1.10.860.10">
    <property type="entry name" value="DNAb Helicase, Chain A"/>
    <property type="match status" value="1"/>
</dbReference>
<dbReference type="Gene3D" id="3.40.50.300">
    <property type="entry name" value="P-loop containing nucleotide triphosphate hydrolases"/>
    <property type="match status" value="1"/>
</dbReference>
<evidence type="ECO:0000256" key="10">
    <source>
        <dbReference type="ARBA" id="ARBA00048954"/>
    </source>
</evidence>
<dbReference type="FunFam" id="3.40.50.300:FF:000076">
    <property type="entry name" value="Replicative DNA helicase"/>
    <property type="match status" value="1"/>
</dbReference>
<dbReference type="PROSITE" id="PS51199">
    <property type="entry name" value="SF4_HELICASE"/>
    <property type="match status" value="1"/>
</dbReference>
<gene>
    <name evidence="14" type="primary">dnaC</name>
    <name evidence="14" type="ORF">MOMUL_06380</name>
</gene>
<dbReference type="InterPro" id="IPR007694">
    <property type="entry name" value="DNA_helicase_DnaB-like_C"/>
</dbReference>
<accession>A0A151B288</accession>
<dbReference type="EMBL" id="LTBC01000001">
    <property type="protein sequence ID" value="KYH33920.1"/>
    <property type="molecule type" value="Genomic_DNA"/>
</dbReference>
<evidence type="ECO:0000256" key="1">
    <source>
        <dbReference type="ARBA" id="ARBA00008428"/>
    </source>
</evidence>
<comment type="caution">
    <text evidence="14">The sequence shown here is derived from an EMBL/GenBank/DDBJ whole genome shotgun (WGS) entry which is preliminary data.</text>
</comment>
<evidence type="ECO:0000259" key="13">
    <source>
        <dbReference type="PROSITE" id="PS51199"/>
    </source>
</evidence>
<dbReference type="GO" id="GO:1990077">
    <property type="term" value="C:primosome complex"/>
    <property type="evidence" value="ECO:0007669"/>
    <property type="project" value="UniProtKB-UniRule"/>
</dbReference>
<evidence type="ECO:0000256" key="11">
    <source>
        <dbReference type="NCBIfam" id="TIGR00665"/>
    </source>
</evidence>
<keyword evidence="9" id="KW-0413">Isomerase</keyword>
<dbReference type="RefSeq" id="WP_062281320.1">
    <property type="nucleotide sequence ID" value="NZ_LTBC01000001.1"/>
</dbReference>
<dbReference type="GO" id="GO:0006269">
    <property type="term" value="P:DNA replication, synthesis of primer"/>
    <property type="evidence" value="ECO:0007669"/>
    <property type="project" value="UniProtKB-UniRule"/>
</dbReference>
<dbReference type="NCBIfam" id="NF004384">
    <property type="entry name" value="PRK05748.1"/>
    <property type="match status" value="1"/>
</dbReference>
<keyword evidence="4 12" id="KW-0547">Nucleotide-binding</keyword>
<evidence type="ECO:0000256" key="4">
    <source>
        <dbReference type="ARBA" id="ARBA00022741"/>
    </source>
</evidence>
<dbReference type="GO" id="GO:0003677">
    <property type="term" value="F:DNA binding"/>
    <property type="evidence" value="ECO:0007669"/>
    <property type="project" value="UniProtKB-UniRule"/>
</dbReference>
<dbReference type="PATRIC" id="fig|1122241.3.peg.672"/>
<keyword evidence="7 12" id="KW-0067">ATP-binding</keyword>
<evidence type="ECO:0000256" key="3">
    <source>
        <dbReference type="ARBA" id="ARBA00022705"/>
    </source>
</evidence>
<keyword evidence="3 12" id="KW-0235">DNA replication</keyword>
<dbReference type="InterPro" id="IPR036185">
    <property type="entry name" value="DNA_heli_DnaB-like_N_sf"/>
</dbReference>
<dbReference type="EC" id="5.6.2.3" evidence="11 12"/>
<evidence type="ECO:0000313" key="15">
    <source>
        <dbReference type="Proteomes" id="UP000075670"/>
    </source>
</evidence>
<comment type="function">
    <text evidence="12">The main replicative DNA helicase, it participates in initiation and elongation during chromosome replication. Travels ahead of the DNA replisome, separating dsDNA into templates for DNA synthesis. A processive ATP-dependent 5'-3' DNA helicase it has DNA-dependent ATPase activity.</text>
</comment>
<dbReference type="GO" id="GO:0016887">
    <property type="term" value="F:ATP hydrolysis activity"/>
    <property type="evidence" value="ECO:0007669"/>
    <property type="project" value="RHEA"/>
</dbReference>
<dbReference type="GO" id="GO:0005524">
    <property type="term" value="F:ATP binding"/>
    <property type="evidence" value="ECO:0007669"/>
    <property type="project" value="UniProtKB-UniRule"/>
</dbReference>
<dbReference type="PANTHER" id="PTHR30153">
    <property type="entry name" value="REPLICATIVE DNA HELICASE DNAB"/>
    <property type="match status" value="1"/>
</dbReference>
<dbReference type="GO" id="GO:0042802">
    <property type="term" value="F:identical protein binding"/>
    <property type="evidence" value="ECO:0007669"/>
    <property type="project" value="UniProtKB-ARBA"/>
</dbReference>
<proteinExistence type="inferred from homology"/>
<evidence type="ECO:0000256" key="7">
    <source>
        <dbReference type="ARBA" id="ARBA00022840"/>
    </source>
</evidence>
<reference evidence="14 15" key="1">
    <citation type="submission" date="2016-02" db="EMBL/GenBank/DDBJ databases">
        <title>Genome sequence of Moorella mulderi DSM 14980.</title>
        <authorList>
            <person name="Poehlein A."/>
            <person name="Daniel R."/>
        </authorList>
    </citation>
    <scope>NUCLEOTIDE SEQUENCE [LARGE SCALE GENOMIC DNA]</scope>
    <source>
        <strain evidence="14 15">DSM 14980</strain>
    </source>
</reference>
<organism evidence="14 15">
    <name type="scientific">Moorella mulderi DSM 14980</name>
    <dbReference type="NCBI Taxonomy" id="1122241"/>
    <lineage>
        <taxon>Bacteria</taxon>
        <taxon>Bacillati</taxon>
        <taxon>Bacillota</taxon>
        <taxon>Clostridia</taxon>
        <taxon>Neomoorellales</taxon>
        <taxon>Neomoorellaceae</taxon>
        <taxon>Neomoorella</taxon>
    </lineage>
</organism>
<name>A0A151B288_9FIRM</name>
<evidence type="ECO:0000256" key="6">
    <source>
        <dbReference type="ARBA" id="ARBA00022806"/>
    </source>
</evidence>
<dbReference type="SUPFAM" id="SSF52540">
    <property type="entry name" value="P-loop containing nucleoside triphosphate hydrolases"/>
    <property type="match status" value="1"/>
</dbReference>